<dbReference type="PANTHER" id="PTHR46020">
    <property type="entry name" value="OSJNBB0059K02.9 PROTEIN"/>
    <property type="match status" value="1"/>
</dbReference>
<dbReference type="GO" id="GO:0016788">
    <property type="term" value="F:hydrolase activity, acting on ester bonds"/>
    <property type="evidence" value="ECO:0007669"/>
    <property type="project" value="InterPro"/>
</dbReference>
<reference evidence="5" key="1">
    <citation type="submission" date="2023-10" db="EMBL/GenBank/DDBJ databases">
        <authorList>
            <person name="Domelevo Entfellner J.-B."/>
        </authorList>
    </citation>
    <scope>NUCLEOTIDE SEQUENCE</scope>
</reference>
<keyword evidence="6" id="KW-1185">Reference proteome</keyword>
<dbReference type="InterPro" id="IPR001087">
    <property type="entry name" value="GDSL"/>
</dbReference>
<dbReference type="EMBL" id="OY731407">
    <property type="protein sequence ID" value="CAJ1976682.1"/>
    <property type="molecule type" value="Genomic_DNA"/>
</dbReference>
<evidence type="ECO:0000313" key="6">
    <source>
        <dbReference type="Proteomes" id="UP001189624"/>
    </source>
</evidence>
<organism evidence="5 6">
    <name type="scientific">Sphenostylis stenocarpa</name>
    <dbReference type="NCBI Taxonomy" id="92480"/>
    <lineage>
        <taxon>Eukaryota</taxon>
        <taxon>Viridiplantae</taxon>
        <taxon>Streptophyta</taxon>
        <taxon>Embryophyta</taxon>
        <taxon>Tracheophyta</taxon>
        <taxon>Spermatophyta</taxon>
        <taxon>Magnoliopsida</taxon>
        <taxon>eudicotyledons</taxon>
        <taxon>Gunneridae</taxon>
        <taxon>Pentapetalae</taxon>
        <taxon>rosids</taxon>
        <taxon>fabids</taxon>
        <taxon>Fabales</taxon>
        <taxon>Fabaceae</taxon>
        <taxon>Papilionoideae</taxon>
        <taxon>50 kb inversion clade</taxon>
        <taxon>NPAAA clade</taxon>
        <taxon>indigoferoid/millettioid clade</taxon>
        <taxon>Phaseoleae</taxon>
        <taxon>Sphenostylis</taxon>
    </lineage>
</organism>
<dbReference type="AlphaFoldDB" id="A0AA87B6X2"/>
<accession>A0AA87B6X2</accession>
<dbReference type="GO" id="GO:0016042">
    <property type="term" value="P:lipid catabolic process"/>
    <property type="evidence" value="ECO:0007669"/>
    <property type="project" value="UniProtKB-KW"/>
</dbReference>
<evidence type="ECO:0000256" key="1">
    <source>
        <dbReference type="ARBA" id="ARBA00008668"/>
    </source>
</evidence>
<evidence type="ECO:0000256" key="2">
    <source>
        <dbReference type="ARBA" id="ARBA00022801"/>
    </source>
</evidence>
<keyword evidence="4" id="KW-0443">Lipid metabolism</keyword>
<evidence type="ECO:0000313" key="5">
    <source>
        <dbReference type="EMBL" id="CAJ1976682.1"/>
    </source>
</evidence>
<dbReference type="InterPro" id="IPR036514">
    <property type="entry name" value="SGNH_hydro_sf"/>
</dbReference>
<name>A0AA87B6X2_9FABA</name>
<evidence type="ECO:0000256" key="3">
    <source>
        <dbReference type="ARBA" id="ARBA00022963"/>
    </source>
</evidence>
<keyword evidence="3" id="KW-0442">Lipid degradation</keyword>
<dbReference type="Gene3D" id="3.40.50.1110">
    <property type="entry name" value="SGNH hydrolase"/>
    <property type="match status" value="2"/>
</dbReference>
<evidence type="ECO:0000256" key="4">
    <source>
        <dbReference type="ARBA" id="ARBA00023098"/>
    </source>
</evidence>
<comment type="similarity">
    <text evidence="1">Belongs to the 'GDSL' lipolytic enzyme family.</text>
</comment>
<keyword evidence="2" id="KW-0378">Hydrolase</keyword>
<dbReference type="PANTHER" id="PTHR46020:SF4">
    <property type="entry name" value="OS04G0650200 PROTEIN"/>
    <property type="match status" value="1"/>
</dbReference>
<proteinExistence type="inferred from homology"/>
<dbReference type="Gramene" id="rna-AYBTSS11_LOCUS28821">
    <property type="protein sequence ID" value="CAJ1976682.1"/>
    <property type="gene ID" value="gene-AYBTSS11_LOCUS28821"/>
</dbReference>
<dbReference type="Proteomes" id="UP001189624">
    <property type="component" value="Chromosome 10"/>
</dbReference>
<dbReference type="Pfam" id="PF00657">
    <property type="entry name" value="Lipase_GDSL"/>
    <property type="match status" value="2"/>
</dbReference>
<protein>
    <submittedName>
        <fullName evidence="5">Uncharacterized protein</fullName>
    </submittedName>
</protein>
<gene>
    <name evidence="5" type="ORF">AYBTSS11_LOCUS28821</name>
</gene>
<sequence>MISTEVEGAKKSYGVYDSNTATKLFVFGDSYVDTGNFVHSESYKPPNGITFPGKPAGRFCDGRILTDYVASFLKIESPTPYTLRNSSNLQYGINFAYGGTGIFNTSIDGPNMTAQIDSFENLIQQNIYTKHDLESSIALVNAGGNDYTNAVKNGRILDMPAFIESLVKQISVNLNRIHSLGINKVAVGLLQPIGCLPALNVISFRKKCISVLNFVSKDHNIKLLQAIEQLNNQTGKSVFITLDLYSSFFLVIETMQKQHAAKISSMVKQTLSVITLLLLIFFILREVEGAERLDEVKLFVFGDSYVDTGNSVNSASYQPPSGITFPAKPAGRFSDGCVLTDYIASFLKIKSPTPYTFRNSSELQYGMNFAHGGTGIFNTLVEGPNMTVQIDSFEKLIQQKIYTKADLESSIALVNAAGNDYATFLQGKHGSIQDIPVFTASLIQQMSLNLRRIHSLGINKIAVGLLEPIGCMPLLTVASSYDKCLEPFNFVSQNHSQRLLQIVQELNKELGKPVFVTLDLYNSFLSVIATMQKRRSGKFSICFY</sequence>